<dbReference type="GO" id="GO:0004342">
    <property type="term" value="F:glucosamine-6-phosphate deaminase activity"/>
    <property type="evidence" value="ECO:0007669"/>
    <property type="project" value="UniProtKB-UniRule"/>
</dbReference>
<dbReference type="GO" id="GO:0006043">
    <property type="term" value="P:glucosamine catabolic process"/>
    <property type="evidence" value="ECO:0007669"/>
    <property type="project" value="TreeGrafter"/>
</dbReference>
<feature type="active site" description="For ring-opening step" evidence="3">
    <location>
        <position position="134"/>
    </location>
</feature>
<keyword evidence="6" id="KW-1185">Reference proteome</keyword>
<reference evidence="5 6" key="1">
    <citation type="submission" date="2018-04" db="EMBL/GenBank/DDBJ databases">
        <title>Genomic Encyclopedia of Type Strains, Phase IV (KMG-IV): sequencing the most valuable type-strain genomes for metagenomic binning, comparative biology and taxonomic classification.</title>
        <authorList>
            <person name="Goeker M."/>
        </authorList>
    </citation>
    <scope>NUCLEOTIDE SEQUENCE [LARGE SCALE GENOMIC DNA]</scope>
    <source>
        <strain evidence="5 6">DSM 20705</strain>
    </source>
</reference>
<dbReference type="InterPro" id="IPR004547">
    <property type="entry name" value="Glucosamine6P_isomerase"/>
</dbReference>
<evidence type="ECO:0000256" key="3">
    <source>
        <dbReference type="HAMAP-Rule" id="MF_01241"/>
    </source>
</evidence>
<evidence type="ECO:0000313" key="6">
    <source>
        <dbReference type="Proteomes" id="UP000245793"/>
    </source>
</evidence>
<dbReference type="GO" id="GO:0006046">
    <property type="term" value="P:N-acetylglucosamine catabolic process"/>
    <property type="evidence" value="ECO:0007669"/>
    <property type="project" value="UniProtKB-UniRule"/>
</dbReference>
<organism evidence="5 6">
    <name type="scientific">Ezakiella coagulans</name>
    <dbReference type="NCBI Taxonomy" id="46507"/>
    <lineage>
        <taxon>Bacteria</taxon>
        <taxon>Bacillati</taxon>
        <taxon>Bacillota</taxon>
        <taxon>Tissierellia</taxon>
        <taxon>Ezakiella</taxon>
    </lineage>
</organism>
<dbReference type="Proteomes" id="UP000245793">
    <property type="component" value="Unassembled WGS sequence"/>
</dbReference>
<evidence type="ECO:0000313" key="5">
    <source>
        <dbReference type="EMBL" id="PVY94033.1"/>
    </source>
</evidence>
<dbReference type="HAMAP" id="MF_01241">
    <property type="entry name" value="GlcN6P_deamin"/>
    <property type="match status" value="1"/>
</dbReference>
<feature type="active site" description="For ring-opening step" evidence="3">
    <location>
        <position position="141"/>
    </location>
</feature>
<dbReference type="PANTHER" id="PTHR11280">
    <property type="entry name" value="GLUCOSAMINE-6-PHOSPHATE ISOMERASE"/>
    <property type="match status" value="1"/>
</dbReference>
<dbReference type="InterPro" id="IPR006148">
    <property type="entry name" value="Glc/Gal-6P_isomerase"/>
</dbReference>
<comment type="caution">
    <text evidence="3">Lacks conserved residue(s) required for the propagation of feature annotation.</text>
</comment>
<comment type="caution">
    <text evidence="5">The sequence shown here is derived from an EMBL/GenBank/DDBJ whole genome shotgun (WGS) entry which is preliminary data.</text>
</comment>
<comment type="similarity">
    <text evidence="3">Belongs to the glucosamine/galactosamine-6-phosphate isomerase family. NagB subfamily.</text>
</comment>
<dbReference type="EC" id="3.5.99.6" evidence="3"/>
<feature type="domain" description="Glucosamine/galactosamine-6-phosphate isomerase" evidence="4">
    <location>
        <begin position="17"/>
        <end position="227"/>
    </location>
</feature>
<comment type="catalytic activity">
    <reaction evidence="3">
        <text>alpha-D-glucosamine 6-phosphate + H2O = beta-D-fructose 6-phosphate + NH4(+)</text>
        <dbReference type="Rhea" id="RHEA:12172"/>
        <dbReference type="ChEBI" id="CHEBI:15377"/>
        <dbReference type="ChEBI" id="CHEBI:28938"/>
        <dbReference type="ChEBI" id="CHEBI:57634"/>
        <dbReference type="ChEBI" id="CHEBI:75989"/>
        <dbReference type="EC" id="3.5.99.6"/>
    </reaction>
</comment>
<dbReference type="RefSeq" id="WP_116480315.1">
    <property type="nucleotide sequence ID" value="NZ_QEKV01000007.1"/>
</dbReference>
<feature type="active site" description="Proton acceptor; for enolization step" evidence="3">
    <location>
        <position position="65"/>
    </location>
</feature>
<accession>A0A2U1E260</accession>
<dbReference type="CDD" id="cd01399">
    <property type="entry name" value="GlcN6P_deaminase"/>
    <property type="match status" value="1"/>
</dbReference>
<evidence type="ECO:0000259" key="4">
    <source>
        <dbReference type="Pfam" id="PF01182"/>
    </source>
</evidence>
<evidence type="ECO:0000256" key="2">
    <source>
        <dbReference type="ARBA" id="ARBA00023277"/>
    </source>
</evidence>
<dbReference type="EMBL" id="QEKV01000007">
    <property type="protein sequence ID" value="PVY94033.1"/>
    <property type="molecule type" value="Genomic_DNA"/>
</dbReference>
<feature type="active site" description="Proton acceptor; for ring-opening step" evidence="3">
    <location>
        <position position="136"/>
    </location>
</feature>
<dbReference type="GO" id="GO:0042802">
    <property type="term" value="F:identical protein binding"/>
    <property type="evidence" value="ECO:0007669"/>
    <property type="project" value="TreeGrafter"/>
</dbReference>
<comment type="pathway">
    <text evidence="3">Amino-sugar metabolism; N-acetylneuraminate degradation; D-fructose 6-phosphate from N-acetylneuraminate: step 5/5.</text>
</comment>
<keyword evidence="2 3" id="KW-0119">Carbohydrate metabolism</keyword>
<evidence type="ECO:0000256" key="1">
    <source>
        <dbReference type="ARBA" id="ARBA00022801"/>
    </source>
</evidence>
<dbReference type="GO" id="GO:0005975">
    <property type="term" value="P:carbohydrate metabolic process"/>
    <property type="evidence" value="ECO:0007669"/>
    <property type="project" value="InterPro"/>
</dbReference>
<dbReference type="PANTHER" id="PTHR11280:SF5">
    <property type="entry name" value="GLUCOSAMINE-6-PHOSPHATE ISOMERASE"/>
    <property type="match status" value="1"/>
</dbReference>
<dbReference type="Pfam" id="PF01182">
    <property type="entry name" value="Glucosamine_iso"/>
    <property type="match status" value="1"/>
</dbReference>
<dbReference type="Gene3D" id="3.40.50.1360">
    <property type="match status" value="1"/>
</dbReference>
<comment type="function">
    <text evidence="3">Catalyzes the reversible isomerization-deamination of glucosamine 6-phosphate (GlcN6P) to form fructose 6-phosphate (Fru6P) and ammonium ion.</text>
</comment>
<dbReference type="SUPFAM" id="SSF100950">
    <property type="entry name" value="NagB/RpiA/CoA transferase-like"/>
    <property type="match status" value="1"/>
</dbReference>
<dbReference type="GO" id="GO:0005737">
    <property type="term" value="C:cytoplasm"/>
    <property type="evidence" value="ECO:0007669"/>
    <property type="project" value="TreeGrafter"/>
</dbReference>
<dbReference type="UniPathway" id="UPA00629">
    <property type="reaction ID" value="UER00684"/>
</dbReference>
<dbReference type="GO" id="GO:0019262">
    <property type="term" value="P:N-acetylneuraminate catabolic process"/>
    <property type="evidence" value="ECO:0007669"/>
    <property type="project" value="UniProtKB-UniRule"/>
</dbReference>
<dbReference type="NCBIfam" id="TIGR00502">
    <property type="entry name" value="nagB"/>
    <property type="match status" value="1"/>
</dbReference>
<protein>
    <recommendedName>
        <fullName evidence="3">Glucosamine-6-phosphate deaminase</fullName>
        <ecNumber evidence="3">3.5.99.6</ecNumber>
    </recommendedName>
    <alternativeName>
        <fullName evidence="3">GlcN6P deaminase</fullName>
        <shortName evidence="3">GNPDA</shortName>
    </alternativeName>
    <alternativeName>
        <fullName evidence="3">Glucosamine-6-phosphate isomerase</fullName>
    </alternativeName>
</protein>
<dbReference type="InterPro" id="IPR037171">
    <property type="entry name" value="NagB/RpiA_transferase-like"/>
</dbReference>
<proteinExistence type="inferred from homology"/>
<dbReference type="AlphaFoldDB" id="A0A2U1E260"/>
<keyword evidence="1 3" id="KW-0378">Hydrolase</keyword>
<sequence length="242" mass="27174">MKLVVGKNYDDMSKLAAEQMIENWNEIKVLGLATGSTPLGLYNELIKANKEGRISFKDKTSVNLDEYIGLPEGHKESYRRFMDDNLFDKVDIDKSKTFVPKAKDENDINAGEEYEKLVQKLGCQDIQVLGIGENGHIAFNEPTPELNGKTGIVKLTQSTIHANSRFFNNEEEVPKYAISMGMGTILQAKEIILLASGKKKADAIKKLLCDDKVTTDCPVTFLKLHKNVTIYIDEDIKEELDK</sequence>
<gene>
    <name evidence="3" type="primary">nagB</name>
    <name evidence="5" type="ORF">C7381_10729</name>
</gene>
<name>A0A2U1E260_9FIRM</name>